<gene>
    <name evidence="1" type="ORF">FHS49_001347</name>
</gene>
<keyword evidence="2" id="KW-1185">Reference proteome</keyword>
<accession>A0A7W9EDW2</accession>
<protein>
    <submittedName>
        <fullName evidence="1">Uncharacterized protein</fullName>
    </submittedName>
</protein>
<comment type="caution">
    <text evidence="1">The sequence shown here is derived from an EMBL/GenBank/DDBJ whole genome shotgun (WGS) entry which is preliminary data.</text>
</comment>
<sequence length="236" mass="25893">MTLTRTIGSYVMGPTDDRSKWLTWENFIVTTNPDGSHTAQTMTRFPGGSIVRHVTQTVNAEFMPMDGVLRFFVGPEHQGTLIRRVVGDSVTSLLLAPDGSPIEEATLPGGADLVLGYHPTTVEGWKFTQCDRTVAGTQHVRILTTSATWNGGQMTHGKEVTLAIEYIGEEEITVPAGTFLCDHYLWHTGAIDADIEVWTTGQDRICAKVVGHAKGVTYELASCDVTHFGDEMEFDF</sequence>
<dbReference type="EMBL" id="JACIJC010000002">
    <property type="protein sequence ID" value="MBB5685339.1"/>
    <property type="molecule type" value="Genomic_DNA"/>
</dbReference>
<name>A0A7W9EDW2_9SPHN</name>
<reference evidence="1 2" key="1">
    <citation type="submission" date="2020-08" db="EMBL/GenBank/DDBJ databases">
        <title>Genomic Encyclopedia of Type Strains, Phase IV (KMG-IV): sequencing the most valuable type-strain genomes for metagenomic binning, comparative biology and taxonomic classification.</title>
        <authorList>
            <person name="Goeker M."/>
        </authorList>
    </citation>
    <scope>NUCLEOTIDE SEQUENCE [LARGE SCALE GENOMIC DNA]</scope>
    <source>
        <strain evidence="1 2">DSM 25079</strain>
    </source>
</reference>
<evidence type="ECO:0000313" key="2">
    <source>
        <dbReference type="Proteomes" id="UP000549617"/>
    </source>
</evidence>
<dbReference type="RefSeq" id="WP_184016597.1">
    <property type="nucleotide sequence ID" value="NZ_JACIJC010000002.1"/>
</dbReference>
<dbReference type="Proteomes" id="UP000549617">
    <property type="component" value="Unassembled WGS sequence"/>
</dbReference>
<proteinExistence type="predicted"/>
<dbReference type="AlphaFoldDB" id="A0A7W9EDW2"/>
<organism evidence="1 2">
    <name type="scientific">Sphingobium boeckii</name>
    <dbReference type="NCBI Taxonomy" id="1082345"/>
    <lineage>
        <taxon>Bacteria</taxon>
        <taxon>Pseudomonadati</taxon>
        <taxon>Pseudomonadota</taxon>
        <taxon>Alphaproteobacteria</taxon>
        <taxon>Sphingomonadales</taxon>
        <taxon>Sphingomonadaceae</taxon>
        <taxon>Sphingobium</taxon>
    </lineage>
</organism>
<evidence type="ECO:0000313" key="1">
    <source>
        <dbReference type="EMBL" id="MBB5685339.1"/>
    </source>
</evidence>